<evidence type="ECO:0000259" key="1">
    <source>
        <dbReference type="Pfam" id="PF23596"/>
    </source>
</evidence>
<dbReference type="AlphaFoldDB" id="A0AAD8P0X8"/>
<evidence type="ECO:0000313" key="2">
    <source>
        <dbReference type="EMBL" id="KAK1429273.1"/>
    </source>
</evidence>
<name>A0AAD8P0X8_TARER</name>
<dbReference type="PANTHER" id="PTHR36351">
    <property type="entry name" value="EMBRYO SAC DEVELOPMENT ARREST 12"/>
    <property type="match status" value="1"/>
</dbReference>
<proteinExistence type="predicted"/>
<accession>A0AAD8P0X8</accession>
<protein>
    <recommendedName>
        <fullName evidence="1">DUF7138 domain-containing protein</fullName>
    </recommendedName>
</protein>
<dbReference type="PANTHER" id="PTHR36351:SF1">
    <property type="entry name" value="EMBRYO SAC DEVELOPMENT ARREST 12"/>
    <property type="match status" value="1"/>
</dbReference>
<dbReference type="InterPro" id="IPR055562">
    <property type="entry name" value="DUF7138"/>
</dbReference>
<dbReference type="EMBL" id="JAUHHV010000003">
    <property type="protein sequence ID" value="KAK1429273.1"/>
    <property type="molecule type" value="Genomic_DNA"/>
</dbReference>
<evidence type="ECO:0000313" key="3">
    <source>
        <dbReference type="Proteomes" id="UP001229421"/>
    </source>
</evidence>
<sequence length="181" mass="21212">MVQIEAGVEFPVILYNGERQIDVGDIKIHPTTDFHSFRTMLKEMTGISYNNLTSYLVETQTYSETQSDPRKLLITSKVDFNVLMREKNAYFLVRMNDINNVMMHDQYFNYEYDSHVNENFPDVTEEYIPLVERSVNRGRCEDCDRANERGLKPEFHMCVYDDVVEGFFRSPAGPISRPLTR</sequence>
<feature type="domain" description="DUF7138" evidence="1">
    <location>
        <begin position="7"/>
        <end position="93"/>
    </location>
</feature>
<gene>
    <name evidence="2" type="ORF">QVD17_11479</name>
</gene>
<dbReference type="Pfam" id="PF23596">
    <property type="entry name" value="DUF7138"/>
    <property type="match status" value="1"/>
</dbReference>
<organism evidence="2 3">
    <name type="scientific">Tagetes erecta</name>
    <name type="common">African marigold</name>
    <dbReference type="NCBI Taxonomy" id="13708"/>
    <lineage>
        <taxon>Eukaryota</taxon>
        <taxon>Viridiplantae</taxon>
        <taxon>Streptophyta</taxon>
        <taxon>Embryophyta</taxon>
        <taxon>Tracheophyta</taxon>
        <taxon>Spermatophyta</taxon>
        <taxon>Magnoliopsida</taxon>
        <taxon>eudicotyledons</taxon>
        <taxon>Gunneridae</taxon>
        <taxon>Pentapetalae</taxon>
        <taxon>asterids</taxon>
        <taxon>campanulids</taxon>
        <taxon>Asterales</taxon>
        <taxon>Asteraceae</taxon>
        <taxon>Asteroideae</taxon>
        <taxon>Heliantheae alliance</taxon>
        <taxon>Tageteae</taxon>
        <taxon>Tagetes</taxon>
    </lineage>
</organism>
<dbReference type="Proteomes" id="UP001229421">
    <property type="component" value="Unassembled WGS sequence"/>
</dbReference>
<comment type="caution">
    <text evidence="2">The sequence shown here is derived from an EMBL/GenBank/DDBJ whole genome shotgun (WGS) entry which is preliminary data.</text>
</comment>
<reference evidence="2" key="1">
    <citation type="journal article" date="2023" name="bioRxiv">
        <title>Improved chromosome-level genome assembly for marigold (Tagetes erecta).</title>
        <authorList>
            <person name="Jiang F."/>
            <person name="Yuan L."/>
            <person name="Wang S."/>
            <person name="Wang H."/>
            <person name="Xu D."/>
            <person name="Wang A."/>
            <person name="Fan W."/>
        </authorList>
    </citation>
    <scope>NUCLEOTIDE SEQUENCE</scope>
    <source>
        <strain evidence="2">WSJ</strain>
        <tissue evidence="2">Leaf</tissue>
    </source>
</reference>
<keyword evidence="3" id="KW-1185">Reference proteome</keyword>